<name>A0ABU5MZN0_9BACT</name>
<dbReference type="GO" id="GO:0004601">
    <property type="term" value="F:peroxidase activity"/>
    <property type="evidence" value="ECO:0007669"/>
    <property type="project" value="UniProtKB-KW"/>
</dbReference>
<dbReference type="PANTHER" id="PTHR30521">
    <property type="entry name" value="DEFERROCHELATASE/PEROXIDASE"/>
    <property type="match status" value="1"/>
</dbReference>
<dbReference type="SUPFAM" id="SSF54909">
    <property type="entry name" value="Dimeric alpha+beta barrel"/>
    <property type="match status" value="1"/>
</dbReference>
<dbReference type="EMBL" id="JARVCO010000012">
    <property type="protein sequence ID" value="MDZ8119551.1"/>
    <property type="molecule type" value="Genomic_DNA"/>
</dbReference>
<keyword evidence="2 8" id="KW-0575">Peroxidase</keyword>
<evidence type="ECO:0000259" key="7">
    <source>
        <dbReference type="Pfam" id="PF20628"/>
    </source>
</evidence>
<dbReference type="Pfam" id="PF20628">
    <property type="entry name" value="Dyp_perox_C"/>
    <property type="match status" value="1"/>
</dbReference>
<dbReference type="PANTHER" id="PTHR30521:SF0">
    <property type="entry name" value="DYP-TYPE PEROXIDASE FAMILY PROTEIN"/>
    <property type="match status" value="1"/>
</dbReference>
<dbReference type="InterPro" id="IPR048328">
    <property type="entry name" value="Dyp_perox_C"/>
</dbReference>
<dbReference type="Proteomes" id="UP001290861">
    <property type="component" value="Unassembled WGS sequence"/>
</dbReference>
<evidence type="ECO:0000256" key="5">
    <source>
        <dbReference type="ARBA" id="ARBA00023004"/>
    </source>
</evidence>
<evidence type="ECO:0000256" key="4">
    <source>
        <dbReference type="ARBA" id="ARBA00023002"/>
    </source>
</evidence>
<keyword evidence="5" id="KW-0408">Iron</keyword>
<organism evidence="8 9">
    <name type="scientific">Pontiella agarivorans</name>
    <dbReference type="NCBI Taxonomy" id="3038953"/>
    <lineage>
        <taxon>Bacteria</taxon>
        <taxon>Pseudomonadati</taxon>
        <taxon>Kiritimatiellota</taxon>
        <taxon>Kiritimatiellia</taxon>
        <taxon>Kiritimatiellales</taxon>
        <taxon>Pontiellaceae</taxon>
        <taxon>Pontiella</taxon>
    </lineage>
</organism>
<evidence type="ECO:0000256" key="1">
    <source>
        <dbReference type="ARBA" id="ARBA00001970"/>
    </source>
</evidence>
<evidence type="ECO:0000313" key="8">
    <source>
        <dbReference type="EMBL" id="MDZ8119551.1"/>
    </source>
</evidence>
<feature type="domain" description="Dyp-type peroxidase C-terminal" evidence="7">
    <location>
        <begin position="126"/>
        <end position="281"/>
    </location>
</feature>
<evidence type="ECO:0000313" key="9">
    <source>
        <dbReference type="Proteomes" id="UP001290861"/>
    </source>
</evidence>
<gene>
    <name evidence="8" type="ORF">P9H32_13040</name>
</gene>
<dbReference type="NCBIfam" id="TIGR01413">
    <property type="entry name" value="Dyp_perox_fam"/>
    <property type="match status" value="1"/>
</dbReference>
<keyword evidence="4 8" id="KW-0560">Oxidoreductase</keyword>
<sequence>MTHYQTGIIDDLPAHGRYLTFERIPGTSPAEALLRLKTIADGTDLVVGVGRSLAMELNADLPNLGTFPALPDARIEVPSTPAALWCWLRGAERGALINRSRDLKGLLSDAFECIHTIDAFKHGSGRDLTDYEDGTENPAGQAAQDAAFLQGAGPGLDGSSCAAVQTWVHNLNRFKALSPNEQDRTIGRRLSDNEELADAPPSAHTKRTEKESFTPEAFMMRRSMPWADSSAEGLNFVAFGRDFRSFEVQLARMVGIEDGITDALFNFSRPVTGNYFWCPPILQGQLDLRALNL</sequence>
<evidence type="ECO:0000256" key="3">
    <source>
        <dbReference type="ARBA" id="ARBA00022723"/>
    </source>
</evidence>
<reference evidence="8 9" key="1">
    <citation type="journal article" date="2024" name="Appl. Environ. Microbiol.">
        <title>Pontiella agarivorans sp. nov., a novel marine anaerobic bacterium capable of degrading macroalgal polysaccharides and fixing nitrogen.</title>
        <authorList>
            <person name="Liu N."/>
            <person name="Kivenson V."/>
            <person name="Peng X."/>
            <person name="Cui Z."/>
            <person name="Lankiewicz T.S."/>
            <person name="Gosselin K.M."/>
            <person name="English C.J."/>
            <person name="Blair E.M."/>
            <person name="O'Malley M.A."/>
            <person name="Valentine D.L."/>
        </authorList>
    </citation>
    <scope>NUCLEOTIDE SEQUENCE [LARGE SCALE GENOMIC DNA]</scope>
    <source>
        <strain evidence="8 9">NLcol2</strain>
    </source>
</reference>
<feature type="region of interest" description="Disordered" evidence="6">
    <location>
        <begin position="182"/>
        <end position="214"/>
    </location>
</feature>
<dbReference type="PROSITE" id="PS51404">
    <property type="entry name" value="DYP_PEROXIDASE"/>
    <property type="match status" value="1"/>
</dbReference>
<protein>
    <submittedName>
        <fullName evidence="8">Dyp-type peroxidase</fullName>
        <ecNumber evidence="8">1.11.1.-</ecNumber>
    </submittedName>
</protein>
<dbReference type="RefSeq" id="WP_322609342.1">
    <property type="nucleotide sequence ID" value="NZ_JARVCO010000012.1"/>
</dbReference>
<accession>A0ABU5MZN0</accession>
<keyword evidence="9" id="KW-1185">Reference proteome</keyword>
<comment type="cofactor">
    <cofactor evidence="1">
        <name>heme b</name>
        <dbReference type="ChEBI" id="CHEBI:60344"/>
    </cofactor>
</comment>
<proteinExistence type="predicted"/>
<dbReference type="InterPro" id="IPR006314">
    <property type="entry name" value="Dyp_peroxidase"/>
</dbReference>
<comment type="caution">
    <text evidence="8">The sequence shown here is derived from an EMBL/GenBank/DDBJ whole genome shotgun (WGS) entry which is preliminary data.</text>
</comment>
<dbReference type="InterPro" id="IPR011008">
    <property type="entry name" value="Dimeric_a/b-barrel"/>
</dbReference>
<dbReference type="EC" id="1.11.1.-" evidence="8"/>
<keyword evidence="3" id="KW-0479">Metal-binding</keyword>
<feature type="compositionally biased region" description="Basic and acidic residues" evidence="6">
    <location>
        <begin position="182"/>
        <end position="192"/>
    </location>
</feature>
<evidence type="ECO:0000256" key="2">
    <source>
        <dbReference type="ARBA" id="ARBA00022559"/>
    </source>
</evidence>
<evidence type="ECO:0000256" key="6">
    <source>
        <dbReference type="SAM" id="MobiDB-lite"/>
    </source>
</evidence>